<keyword evidence="2" id="KW-1185">Reference proteome</keyword>
<reference evidence="1" key="1">
    <citation type="submission" date="2023-04" db="EMBL/GenBank/DDBJ databases">
        <title>Ambrosiozyma monospora NBRC 10751.</title>
        <authorList>
            <person name="Ichikawa N."/>
            <person name="Sato H."/>
            <person name="Tonouchi N."/>
        </authorList>
    </citation>
    <scope>NUCLEOTIDE SEQUENCE</scope>
    <source>
        <strain evidence="1">NBRC 10751</strain>
    </source>
</reference>
<proteinExistence type="predicted"/>
<dbReference type="Proteomes" id="UP001165064">
    <property type="component" value="Unassembled WGS sequence"/>
</dbReference>
<sequence>MSLEQIPSTTPTTQSNTNTNTTNDYTPSRTKLYKNTDSINWNYTTEFTNDNYNQMKDASFRFHKSLPDYLPTPLVRIPFNINSDNTSTTTTSTSPYSDKDIEVYVKMETSRFNLPSFKMLGTGWGIFKILCLKFGLDYTVASFTDLKTKISNTTATAQSPLTLLACTDGNHGRAVARMAAMLGLPSLIIVPRNVLDTEVAKIESEPGCTVQRVQGNYDFAVEYCDLLCGYSESLSNAAETGNGEMNFGGNGYVWVQDFGTENYTEVPVWIAEGYSTICRELPSDPDLIVVPCGSGCLPHGITAYFRDSNSKTHVMLAEPFTAHCVNKSLSLASASSDSGTSMTIMDGLNCPTVSFVAWPVLRDGVSFSGLVGELDVVEAVLKLKEEAGLDVGPCGGVSFAALMNFVSGKDDGQGGLLKELKDLKMRNGDDGPVRVVLLATEAGREFSLREEGELLKSRL</sequence>
<evidence type="ECO:0000313" key="2">
    <source>
        <dbReference type="Proteomes" id="UP001165064"/>
    </source>
</evidence>
<comment type="caution">
    <text evidence="1">The sequence shown here is derived from an EMBL/GenBank/DDBJ whole genome shotgun (WGS) entry which is preliminary data.</text>
</comment>
<protein>
    <submittedName>
        <fullName evidence="1">Unnamed protein product</fullName>
    </submittedName>
</protein>
<dbReference type="EMBL" id="BSXS01001667">
    <property type="protein sequence ID" value="GME76876.1"/>
    <property type="molecule type" value="Genomic_DNA"/>
</dbReference>
<gene>
    <name evidence="1" type="ORF">Amon02_000280500</name>
</gene>
<name>A0ACB5T085_AMBMO</name>
<accession>A0ACB5T085</accession>
<evidence type="ECO:0000313" key="1">
    <source>
        <dbReference type="EMBL" id="GME76876.1"/>
    </source>
</evidence>
<organism evidence="1 2">
    <name type="scientific">Ambrosiozyma monospora</name>
    <name type="common">Yeast</name>
    <name type="synonym">Endomycopsis monosporus</name>
    <dbReference type="NCBI Taxonomy" id="43982"/>
    <lineage>
        <taxon>Eukaryota</taxon>
        <taxon>Fungi</taxon>
        <taxon>Dikarya</taxon>
        <taxon>Ascomycota</taxon>
        <taxon>Saccharomycotina</taxon>
        <taxon>Pichiomycetes</taxon>
        <taxon>Pichiales</taxon>
        <taxon>Pichiaceae</taxon>
        <taxon>Ambrosiozyma</taxon>
    </lineage>
</organism>